<feature type="transmembrane region" description="Helical" evidence="6">
    <location>
        <begin position="494"/>
        <end position="513"/>
    </location>
</feature>
<name>A0A4Z0A9M6_9AGAM</name>
<feature type="transmembrane region" description="Helical" evidence="6">
    <location>
        <begin position="149"/>
        <end position="169"/>
    </location>
</feature>
<feature type="transmembrane region" description="Helical" evidence="6">
    <location>
        <begin position="52"/>
        <end position="71"/>
    </location>
</feature>
<evidence type="ECO:0000256" key="4">
    <source>
        <dbReference type="ARBA" id="ARBA00023136"/>
    </source>
</evidence>
<keyword evidence="4 6" id="KW-0472">Membrane</keyword>
<feature type="transmembrane region" description="Helical" evidence="6">
    <location>
        <begin position="357"/>
        <end position="378"/>
    </location>
</feature>
<feature type="transmembrane region" description="Helical" evidence="6">
    <location>
        <begin position="209"/>
        <end position="227"/>
    </location>
</feature>
<proteinExistence type="predicted"/>
<dbReference type="InterPro" id="IPR011701">
    <property type="entry name" value="MFS"/>
</dbReference>
<feature type="transmembrane region" description="Helical" evidence="6">
    <location>
        <begin position="181"/>
        <end position="203"/>
    </location>
</feature>
<dbReference type="Gene3D" id="1.20.1720.10">
    <property type="entry name" value="Multidrug resistance protein D"/>
    <property type="match status" value="1"/>
</dbReference>
<dbReference type="PANTHER" id="PTHR23502">
    <property type="entry name" value="MAJOR FACILITATOR SUPERFAMILY"/>
    <property type="match status" value="1"/>
</dbReference>
<accession>A0A4Z0A9M6</accession>
<feature type="transmembrane region" description="Helical" evidence="6">
    <location>
        <begin position="91"/>
        <end position="111"/>
    </location>
</feature>
<comment type="caution">
    <text evidence="8">The sequence shown here is derived from an EMBL/GenBank/DDBJ whole genome shotgun (WGS) entry which is preliminary data.</text>
</comment>
<feature type="transmembrane region" description="Helical" evidence="6">
    <location>
        <begin position="118"/>
        <end position="137"/>
    </location>
</feature>
<evidence type="ECO:0000313" key="9">
    <source>
        <dbReference type="Proteomes" id="UP000298061"/>
    </source>
</evidence>
<feature type="transmembrane region" description="Helical" evidence="6">
    <location>
        <begin position="321"/>
        <end position="345"/>
    </location>
</feature>
<keyword evidence="3 6" id="KW-1133">Transmembrane helix</keyword>
<feature type="transmembrane region" description="Helical" evidence="6">
    <location>
        <begin position="399"/>
        <end position="419"/>
    </location>
</feature>
<evidence type="ECO:0000256" key="5">
    <source>
        <dbReference type="SAM" id="MobiDB-lite"/>
    </source>
</evidence>
<dbReference type="PROSITE" id="PS50850">
    <property type="entry name" value="MFS"/>
    <property type="match status" value="1"/>
</dbReference>
<dbReference type="OrthoDB" id="2585655at2759"/>
<dbReference type="PANTHER" id="PTHR23502:SF5">
    <property type="entry name" value="QUINIDINE RESISTANCE PROTEIN 3"/>
    <property type="match status" value="1"/>
</dbReference>
<feature type="transmembrane region" description="Helical" evidence="6">
    <location>
        <begin position="425"/>
        <end position="451"/>
    </location>
</feature>
<dbReference type="GO" id="GO:0022857">
    <property type="term" value="F:transmembrane transporter activity"/>
    <property type="evidence" value="ECO:0007669"/>
    <property type="project" value="InterPro"/>
</dbReference>
<dbReference type="AlphaFoldDB" id="A0A4Z0A9M6"/>
<dbReference type="Proteomes" id="UP000298061">
    <property type="component" value="Unassembled WGS sequence"/>
</dbReference>
<dbReference type="InterPro" id="IPR036259">
    <property type="entry name" value="MFS_trans_sf"/>
</dbReference>
<dbReference type="SUPFAM" id="SSF103473">
    <property type="entry name" value="MFS general substrate transporter"/>
    <property type="match status" value="1"/>
</dbReference>
<evidence type="ECO:0000256" key="6">
    <source>
        <dbReference type="SAM" id="Phobius"/>
    </source>
</evidence>
<feature type="domain" description="Major facilitator superfamily (MFS) profile" evidence="7">
    <location>
        <begin position="53"/>
        <end position="516"/>
    </location>
</feature>
<feature type="transmembrane region" description="Helical" evidence="6">
    <location>
        <begin position="463"/>
        <end position="482"/>
    </location>
</feature>
<dbReference type="Gene3D" id="1.20.1250.20">
    <property type="entry name" value="MFS general substrate transporter like domains"/>
    <property type="match status" value="1"/>
</dbReference>
<reference evidence="8 9" key="1">
    <citation type="submission" date="2019-02" db="EMBL/GenBank/DDBJ databases">
        <title>Genome sequencing of the rare red list fungi Hericium alpestre (H. flagellum).</title>
        <authorList>
            <person name="Buettner E."/>
            <person name="Kellner H."/>
        </authorList>
    </citation>
    <scope>NUCLEOTIDE SEQUENCE [LARGE SCALE GENOMIC DNA]</scope>
    <source>
        <strain evidence="8 9">DSM 108284</strain>
    </source>
</reference>
<dbReference type="CDD" id="cd17323">
    <property type="entry name" value="MFS_Tpo1_MDR_like"/>
    <property type="match status" value="1"/>
</dbReference>
<dbReference type="Pfam" id="PF07690">
    <property type="entry name" value="MFS_1"/>
    <property type="match status" value="1"/>
</dbReference>
<gene>
    <name evidence="8" type="ORF">EWM64_g590</name>
</gene>
<evidence type="ECO:0000256" key="1">
    <source>
        <dbReference type="ARBA" id="ARBA00004141"/>
    </source>
</evidence>
<evidence type="ECO:0000313" key="8">
    <source>
        <dbReference type="EMBL" id="TFY83415.1"/>
    </source>
</evidence>
<sequence length="530" mass="58193">MSSPGDRQPATADLSDQEKALSVDDSPDAPIDIEHAAVADDPREWSFFQKSVVLFIVASASLIAGLASNIYNPAINQIIQELHATSGEISLSLSLFILFQGVVPLLWSALSELRGRKIVYVTSIAISVVGCIVAAEAHSIGVLIGMRCLQAVGSSAVMAIGAATLADIYEPAERGKMMGIYYAAPQLGPSLGPIVGGVLTQLLSWRATFWFLVIFMSCTLVMFTFFFRDTYRRERSLVYQAVLRRNLKQRARLWNSSKSSSKTEVCPEEDKKAPLPLVTEANLDITETSSPPSPTLEVRMSIRDVNPFPTQILLLRRWNNVVILIASGLLWGYAYTVLYTCALTLENDYHYNSLKTGLVLLAYGIGCMAGSILGGRWSDHVLRRMKEKNGGRMHPEMRLEATKCIMPFFPISAIAYGWLAEKHVHIAAVCVALFFSGFFSIWIYSSTLAYIVDANNGRSSSAVATNSCFRGTTAFVFAEIAVPLRNAMGEGGLYSLWTGLIIICEILVLLVLYKGGAWREKGEARERARA</sequence>
<dbReference type="InterPro" id="IPR020846">
    <property type="entry name" value="MFS_dom"/>
</dbReference>
<keyword evidence="9" id="KW-1185">Reference proteome</keyword>
<comment type="subcellular location">
    <subcellularLocation>
        <location evidence="1">Membrane</location>
        <topology evidence="1">Multi-pass membrane protein</topology>
    </subcellularLocation>
</comment>
<evidence type="ECO:0000256" key="3">
    <source>
        <dbReference type="ARBA" id="ARBA00022989"/>
    </source>
</evidence>
<keyword evidence="2 6" id="KW-0812">Transmembrane</keyword>
<dbReference type="GO" id="GO:0005886">
    <property type="term" value="C:plasma membrane"/>
    <property type="evidence" value="ECO:0007669"/>
    <property type="project" value="TreeGrafter"/>
</dbReference>
<protein>
    <recommendedName>
        <fullName evidence="7">Major facilitator superfamily (MFS) profile domain-containing protein</fullName>
    </recommendedName>
</protein>
<feature type="region of interest" description="Disordered" evidence="5">
    <location>
        <begin position="1"/>
        <end position="28"/>
    </location>
</feature>
<evidence type="ECO:0000256" key="2">
    <source>
        <dbReference type="ARBA" id="ARBA00022692"/>
    </source>
</evidence>
<evidence type="ECO:0000259" key="7">
    <source>
        <dbReference type="PROSITE" id="PS50850"/>
    </source>
</evidence>
<dbReference type="STRING" id="135208.A0A4Z0A9M6"/>
<organism evidence="8 9">
    <name type="scientific">Hericium alpestre</name>
    <dbReference type="NCBI Taxonomy" id="135208"/>
    <lineage>
        <taxon>Eukaryota</taxon>
        <taxon>Fungi</taxon>
        <taxon>Dikarya</taxon>
        <taxon>Basidiomycota</taxon>
        <taxon>Agaricomycotina</taxon>
        <taxon>Agaricomycetes</taxon>
        <taxon>Russulales</taxon>
        <taxon>Hericiaceae</taxon>
        <taxon>Hericium</taxon>
    </lineage>
</organism>
<dbReference type="EMBL" id="SFCI01000030">
    <property type="protein sequence ID" value="TFY83415.1"/>
    <property type="molecule type" value="Genomic_DNA"/>
</dbReference>